<dbReference type="Gene3D" id="1.10.8.60">
    <property type="match status" value="1"/>
</dbReference>
<dbReference type="InterPro" id="IPR027417">
    <property type="entry name" value="P-loop_NTPase"/>
</dbReference>
<dbReference type="InterPro" id="IPR003593">
    <property type="entry name" value="AAA+_ATPase"/>
</dbReference>
<evidence type="ECO:0000256" key="2">
    <source>
        <dbReference type="ARBA" id="ARBA00022741"/>
    </source>
</evidence>
<dbReference type="Pfam" id="PF00004">
    <property type="entry name" value="AAA"/>
    <property type="match status" value="1"/>
</dbReference>
<dbReference type="SUPFAM" id="SSF52540">
    <property type="entry name" value="P-loop containing nucleoside triphosphate hydrolases"/>
    <property type="match status" value="1"/>
</dbReference>
<keyword evidence="7" id="KW-1185">Reference proteome</keyword>
<keyword evidence="3" id="KW-0067">ATP-binding</keyword>
<evidence type="ECO:0000313" key="6">
    <source>
        <dbReference type="EMBL" id="MFC4189478.1"/>
    </source>
</evidence>
<dbReference type="InterPro" id="IPR008921">
    <property type="entry name" value="DNA_pol3_clamp-load_cplx_C"/>
</dbReference>
<dbReference type="Pfam" id="PF16193">
    <property type="entry name" value="AAA_assoc_2"/>
    <property type="match status" value="1"/>
</dbReference>
<evidence type="ECO:0000256" key="3">
    <source>
        <dbReference type="ARBA" id="ARBA00022840"/>
    </source>
</evidence>
<dbReference type="InterPro" id="IPR003959">
    <property type="entry name" value="ATPase_AAA_core"/>
</dbReference>
<feature type="region of interest" description="Disordered" evidence="4">
    <location>
        <begin position="1"/>
        <end position="25"/>
    </location>
</feature>
<dbReference type="Gene3D" id="3.40.50.300">
    <property type="entry name" value="P-loop containing nucleotide triphosphate hydrolases"/>
    <property type="match status" value="1"/>
</dbReference>
<dbReference type="InterPro" id="IPR051314">
    <property type="entry name" value="AAA_ATPase_RarA/MGS1/WRNIP1"/>
</dbReference>
<dbReference type="PANTHER" id="PTHR13779:SF7">
    <property type="entry name" value="ATPASE WRNIP1"/>
    <property type="match status" value="1"/>
</dbReference>
<evidence type="ECO:0000256" key="1">
    <source>
        <dbReference type="ARBA" id="ARBA00008959"/>
    </source>
</evidence>
<dbReference type="InterPro" id="IPR021886">
    <property type="entry name" value="MgsA_C"/>
</dbReference>
<dbReference type="InterPro" id="IPR032423">
    <property type="entry name" value="AAA_assoc_2"/>
</dbReference>
<dbReference type="Gene3D" id="1.10.3710.10">
    <property type="entry name" value="DNA polymerase III clamp loader subunits, C-terminal domain"/>
    <property type="match status" value="1"/>
</dbReference>
<proteinExistence type="inferred from homology"/>
<reference evidence="7" key="1">
    <citation type="journal article" date="2019" name="Int. J. Syst. Evol. Microbiol.">
        <title>The Global Catalogue of Microorganisms (GCM) 10K type strain sequencing project: providing services to taxonomists for standard genome sequencing and annotation.</title>
        <authorList>
            <consortium name="The Broad Institute Genomics Platform"/>
            <consortium name="The Broad Institute Genome Sequencing Center for Infectious Disease"/>
            <person name="Wu L."/>
            <person name="Ma J."/>
        </authorList>
    </citation>
    <scope>NUCLEOTIDE SEQUENCE [LARGE SCALE GENOMIC DNA]</scope>
    <source>
        <strain evidence="7">CCM 3243</strain>
    </source>
</reference>
<gene>
    <name evidence="6" type="ORF">ACFO3R_24260</name>
</gene>
<dbReference type="SMART" id="SM00382">
    <property type="entry name" value="AAA"/>
    <property type="match status" value="1"/>
</dbReference>
<dbReference type="Gene3D" id="1.20.272.10">
    <property type="match status" value="1"/>
</dbReference>
<dbReference type="CDD" id="cd00009">
    <property type="entry name" value="AAA"/>
    <property type="match status" value="1"/>
</dbReference>
<organism evidence="6 7">
    <name type="scientific">Streptomyces flavovirens</name>
    <dbReference type="NCBI Taxonomy" id="52258"/>
    <lineage>
        <taxon>Bacteria</taxon>
        <taxon>Bacillati</taxon>
        <taxon>Actinomycetota</taxon>
        <taxon>Actinomycetes</taxon>
        <taxon>Kitasatosporales</taxon>
        <taxon>Streptomycetaceae</taxon>
        <taxon>Streptomyces</taxon>
    </lineage>
</organism>
<protein>
    <submittedName>
        <fullName evidence="6">Replication-associated recombination protein A</fullName>
    </submittedName>
</protein>
<comment type="similarity">
    <text evidence="1">Belongs to the AAA ATPase family. RarA/MGS1/WRNIP1 subfamily.</text>
</comment>
<dbReference type="RefSeq" id="WP_200692617.1">
    <property type="nucleotide sequence ID" value="NZ_BAAAYA010000025.1"/>
</dbReference>
<evidence type="ECO:0000313" key="7">
    <source>
        <dbReference type="Proteomes" id="UP001595871"/>
    </source>
</evidence>
<dbReference type="SUPFAM" id="SSF48019">
    <property type="entry name" value="post-AAA+ oligomerization domain-like"/>
    <property type="match status" value="1"/>
</dbReference>
<evidence type="ECO:0000256" key="4">
    <source>
        <dbReference type="SAM" id="MobiDB-lite"/>
    </source>
</evidence>
<dbReference type="CDD" id="cd18139">
    <property type="entry name" value="HLD_clamp_RarA"/>
    <property type="match status" value="1"/>
</dbReference>
<accession>A0ABV8N953</accession>
<dbReference type="EMBL" id="JBHSCF010000041">
    <property type="protein sequence ID" value="MFC4189478.1"/>
    <property type="molecule type" value="Genomic_DNA"/>
</dbReference>
<comment type="caution">
    <text evidence="6">The sequence shown here is derived from an EMBL/GenBank/DDBJ whole genome shotgun (WGS) entry which is preliminary data.</text>
</comment>
<feature type="domain" description="AAA+ ATPase" evidence="5">
    <location>
        <begin position="61"/>
        <end position="182"/>
    </location>
</feature>
<name>A0ABV8N953_9ACTN</name>
<dbReference type="PANTHER" id="PTHR13779">
    <property type="entry name" value="WERNER HELICASE-INTERACTING PROTEIN 1 FAMILY MEMBER"/>
    <property type="match status" value="1"/>
</dbReference>
<dbReference type="Proteomes" id="UP001595871">
    <property type="component" value="Unassembled WGS sequence"/>
</dbReference>
<evidence type="ECO:0000259" key="5">
    <source>
        <dbReference type="SMART" id="SM00382"/>
    </source>
</evidence>
<keyword evidence="2" id="KW-0547">Nucleotide-binding</keyword>
<dbReference type="Pfam" id="PF12002">
    <property type="entry name" value="MgsA_C"/>
    <property type="match status" value="1"/>
</dbReference>
<sequence length="457" mass="48580">MEPDLFTAAAEDRQEKDPSSSPLAVRMRPRTLDEVVGQQHLLKPGSPLRRLVGEAGGGPAGPSSVILWGPPGTGKTTLAYVVSKATNKRFVELSAITAGVKEVRAVIEGARRATGGFGRETVLFLDEIHRFSKAQQDSLLPAVENRWVTLIAATTENPYFSIISPLLSRSLLLTLEPLTDEDLRALLRRAVSDERGLTGAVALPEDAEAHLLRIAGGDARRALTALEAAAGAALAKHEAEITLETLEETVDRAAVKYDRDGDQHYDVASALIKSIRGSDVDAALHYLARMIEAGEDPRFIARRLMISASEDIGLADPTALPTAVAAAQAVAMIGFPEAALTLSHATIALALAPKSNAATLAISAAQEDVRRGLAGPVPAHLRDGHYKGAAKLGHAQGYIYPHDVPGGIAAQEYAPEAVRGRKYYEPTRYGAEARYADVADRVRERLGRGEQGGAPSA</sequence>